<organism evidence="2 3">
    <name type="scientific">Seminavis robusta</name>
    <dbReference type="NCBI Taxonomy" id="568900"/>
    <lineage>
        <taxon>Eukaryota</taxon>
        <taxon>Sar</taxon>
        <taxon>Stramenopiles</taxon>
        <taxon>Ochrophyta</taxon>
        <taxon>Bacillariophyta</taxon>
        <taxon>Bacillariophyceae</taxon>
        <taxon>Bacillariophycidae</taxon>
        <taxon>Naviculales</taxon>
        <taxon>Naviculaceae</taxon>
        <taxon>Seminavis</taxon>
    </lineage>
</organism>
<feature type="transmembrane region" description="Helical" evidence="1">
    <location>
        <begin position="6"/>
        <end position="26"/>
    </location>
</feature>
<feature type="transmembrane region" description="Helical" evidence="1">
    <location>
        <begin position="38"/>
        <end position="58"/>
    </location>
</feature>
<keyword evidence="1" id="KW-0472">Membrane</keyword>
<evidence type="ECO:0000313" key="3">
    <source>
        <dbReference type="Proteomes" id="UP001153069"/>
    </source>
</evidence>
<proteinExistence type="predicted"/>
<gene>
    <name evidence="2" type="ORF">SEMRO_601_G173520.2</name>
</gene>
<sequence>MPTTKQTTTIVVSLLVAILAVLFAFQKDMLSLFGQAKYFLPCLVALSGIGIYYALGIFREFQPIISDTLAATQQECFFIIATPPAYTGDFEAQMAPMDLLLQRNMDTSRPLQNAALAAAEMFVDEDMDGNGAVSVASPVECSLQLYHIEEEPPRPDDMWTARGVLVKTSSFQETQQLTQELQTTLPHNLTLQAINFGPGPFVAANHSIVEGQASFFLSFLVTEWVEALIAMHQQVFDFQDKFVVLRVMVMSKNAQDHVTLKEHVIMKPDSLDVYEQIHPGDHKDSNPQQPFD</sequence>
<reference evidence="2" key="1">
    <citation type="submission" date="2020-06" db="EMBL/GenBank/DDBJ databases">
        <authorList>
            <consortium name="Plant Systems Biology data submission"/>
        </authorList>
    </citation>
    <scope>NUCLEOTIDE SEQUENCE</scope>
    <source>
        <strain evidence="2">D6</strain>
    </source>
</reference>
<name>A0A9N8E2W9_9STRA</name>
<evidence type="ECO:0000256" key="1">
    <source>
        <dbReference type="SAM" id="Phobius"/>
    </source>
</evidence>
<keyword evidence="1" id="KW-1133">Transmembrane helix</keyword>
<protein>
    <submittedName>
        <fullName evidence="2">Uncharacterized protein</fullName>
    </submittedName>
</protein>
<dbReference type="AlphaFoldDB" id="A0A9N8E2W9"/>
<dbReference type="EMBL" id="CAICTM010000600">
    <property type="protein sequence ID" value="CAB9513591.1"/>
    <property type="molecule type" value="Genomic_DNA"/>
</dbReference>
<comment type="caution">
    <text evidence="2">The sequence shown here is derived from an EMBL/GenBank/DDBJ whole genome shotgun (WGS) entry which is preliminary data.</text>
</comment>
<keyword evidence="3" id="KW-1185">Reference proteome</keyword>
<keyword evidence="1" id="KW-0812">Transmembrane</keyword>
<evidence type="ECO:0000313" key="2">
    <source>
        <dbReference type="EMBL" id="CAB9513591.1"/>
    </source>
</evidence>
<dbReference type="Proteomes" id="UP001153069">
    <property type="component" value="Unassembled WGS sequence"/>
</dbReference>
<accession>A0A9N8E2W9</accession>